<sequence length="268" mass="30828">MTQVLLSQCVSTLQLSNHKLREACSTLCASNMRKENLAALEKKRDRDKNRDVKEENIEFVSETQIAELLKSKRKYHLNLLQRIVEIMQVHVDCLERNENHTSKGVEKGKLTLKLAGLKSQLQDKQSSLGNLKKELETLTEKITIKISENEKHEELRRAKCEEKEKLIALINSKSAEDEKLNISTVDIKSKRIKMIKEQIAQYKERAQILETAKPAEEASSEVRNELQAAHGELGAAIERKTQELNNIKNMITEREKILSKLEKILRHV</sequence>
<keyword evidence="1" id="KW-0175">Coiled coil</keyword>
<evidence type="ECO:0000313" key="2">
    <source>
        <dbReference type="EMBL" id="CAE0432799.1"/>
    </source>
</evidence>
<gene>
    <name evidence="2" type="ORF">ASTO00021_LOCUS3117</name>
</gene>
<evidence type="ECO:0000256" key="1">
    <source>
        <dbReference type="SAM" id="Coils"/>
    </source>
</evidence>
<feature type="coiled-coil region" evidence="1">
    <location>
        <begin position="114"/>
        <end position="212"/>
    </location>
</feature>
<organism evidence="2">
    <name type="scientific">Aplanochytrium stocchinoi</name>
    <dbReference type="NCBI Taxonomy" id="215587"/>
    <lineage>
        <taxon>Eukaryota</taxon>
        <taxon>Sar</taxon>
        <taxon>Stramenopiles</taxon>
        <taxon>Bigyra</taxon>
        <taxon>Labyrinthulomycetes</taxon>
        <taxon>Thraustochytrida</taxon>
        <taxon>Thraustochytriidae</taxon>
        <taxon>Aplanochytrium</taxon>
    </lineage>
</organism>
<name>A0A7S3LKJ1_9STRA</name>
<dbReference type="EMBL" id="HBIN01004421">
    <property type="protein sequence ID" value="CAE0432799.1"/>
    <property type="molecule type" value="Transcribed_RNA"/>
</dbReference>
<reference evidence="2" key="1">
    <citation type="submission" date="2021-01" db="EMBL/GenBank/DDBJ databases">
        <authorList>
            <person name="Corre E."/>
            <person name="Pelletier E."/>
            <person name="Niang G."/>
            <person name="Scheremetjew M."/>
            <person name="Finn R."/>
            <person name="Kale V."/>
            <person name="Holt S."/>
            <person name="Cochrane G."/>
            <person name="Meng A."/>
            <person name="Brown T."/>
            <person name="Cohen L."/>
        </authorList>
    </citation>
    <scope>NUCLEOTIDE SEQUENCE</scope>
    <source>
        <strain evidence="2">GSBS06</strain>
    </source>
</reference>
<proteinExistence type="predicted"/>
<protein>
    <submittedName>
        <fullName evidence="2">Uncharacterized protein</fullName>
    </submittedName>
</protein>
<accession>A0A7S3LKJ1</accession>
<dbReference type="AlphaFoldDB" id="A0A7S3LKJ1"/>